<proteinExistence type="inferred from homology"/>
<comment type="similarity">
    <text evidence="1">Belongs to the aldo/keto reductase family.</text>
</comment>
<dbReference type="InterPro" id="IPR023210">
    <property type="entry name" value="NADP_OxRdtase_dom"/>
</dbReference>
<gene>
    <name evidence="8" type="ORF">FE784_00010</name>
</gene>
<evidence type="ECO:0000313" key="8">
    <source>
        <dbReference type="EMBL" id="TNJ68381.1"/>
    </source>
</evidence>
<dbReference type="PANTHER" id="PTHR43827:SF3">
    <property type="entry name" value="NADP-DEPENDENT OXIDOREDUCTASE DOMAIN-CONTAINING PROTEIN"/>
    <property type="match status" value="1"/>
</dbReference>
<dbReference type="Gene3D" id="3.20.20.100">
    <property type="entry name" value="NADP-dependent oxidoreductase domain"/>
    <property type="match status" value="1"/>
</dbReference>
<reference evidence="8 9" key="1">
    <citation type="submission" date="2019-05" db="EMBL/GenBank/DDBJ databases">
        <title>We sequenced the genome of Paenibacillus hemerocallicola KCTC 33185 for further insight into its adaptation and study the phylogeny of Paenibacillus.</title>
        <authorList>
            <person name="Narsing Rao M.P."/>
        </authorList>
    </citation>
    <scope>NUCLEOTIDE SEQUENCE [LARGE SCALE GENOMIC DNA]</scope>
    <source>
        <strain evidence="8 9">KCTC 33185</strain>
    </source>
</reference>
<feature type="active site" description="Proton donor" evidence="4">
    <location>
        <position position="36"/>
    </location>
</feature>
<organism evidence="8 9">
    <name type="scientific">Paenibacillus hemerocallicola</name>
    <dbReference type="NCBI Taxonomy" id="1172614"/>
    <lineage>
        <taxon>Bacteria</taxon>
        <taxon>Bacillati</taxon>
        <taxon>Bacillota</taxon>
        <taxon>Bacilli</taxon>
        <taxon>Bacillales</taxon>
        <taxon>Paenibacillaceae</taxon>
        <taxon>Paenibacillus</taxon>
    </lineage>
</organism>
<keyword evidence="9" id="KW-1185">Reference proteome</keyword>
<dbReference type="PRINTS" id="PR00069">
    <property type="entry name" value="ALDKETRDTASE"/>
</dbReference>
<feature type="site" description="Lowers pKa of active site Tyr" evidence="6">
    <location>
        <position position="61"/>
    </location>
</feature>
<sequence>MPKVGLGVYKIKSKNEDALIWALKNGYRHLDTAAFYHNEELIASAIKKSGVKRSDIFITTKVWSSDLGKKTKQAFETSLKKLQTDYIDLYLIHWPVAKYVESWRIMEGLYEEGKIRAIGVANFERNHLEEVLEHGTIIPAVNQIQTNPFLQQNKLHEYLVKHNIQHVAWGPFGQGNKQLFNHPALTEIADRHGKTTAQVMLRWSIQRDIAVIPKSINPERLRINMDIFDFRLSEEEMTRISALERNKRGFNDPNNKFFLWVTRFIR</sequence>
<dbReference type="FunFam" id="3.20.20.100:FF:000015">
    <property type="entry name" value="Oxidoreductase, aldo/keto reductase family"/>
    <property type="match status" value="1"/>
</dbReference>
<dbReference type="InterPro" id="IPR036812">
    <property type="entry name" value="NAD(P)_OxRdtase_dom_sf"/>
</dbReference>
<feature type="domain" description="NADP-dependent oxidoreductase" evidence="7">
    <location>
        <begin position="14"/>
        <end position="243"/>
    </location>
</feature>
<dbReference type="OrthoDB" id="9804790at2"/>
<keyword evidence="3" id="KW-0560">Oxidoreductase</keyword>
<evidence type="ECO:0000259" key="7">
    <source>
        <dbReference type="Pfam" id="PF00248"/>
    </source>
</evidence>
<dbReference type="PANTHER" id="PTHR43827">
    <property type="entry name" value="2,5-DIKETO-D-GLUCONIC ACID REDUCTASE"/>
    <property type="match status" value="1"/>
</dbReference>
<evidence type="ECO:0000313" key="9">
    <source>
        <dbReference type="Proteomes" id="UP000307943"/>
    </source>
</evidence>
<evidence type="ECO:0000256" key="1">
    <source>
        <dbReference type="ARBA" id="ARBA00007905"/>
    </source>
</evidence>
<feature type="binding site" evidence="5">
    <location>
        <position position="93"/>
    </location>
    <ligand>
        <name>substrate</name>
    </ligand>
</feature>
<dbReference type="EMBL" id="VDCQ01000001">
    <property type="protein sequence ID" value="TNJ68381.1"/>
    <property type="molecule type" value="Genomic_DNA"/>
</dbReference>
<dbReference type="InterPro" id="IPR020471">
    <property type="entry name" value="AKR"/>
</dbReference>
<evidence type="ECO:0000256" key="4">
    <source>
        <dbReference type="PIRSR" id="PIRSR000097-1"/>
    </source>
</evidence>
<dbReference type="Pfam" id="PF00248">
    <property type="entry name" value="Aldo_ket_red"/>
    <property type="match status" value="1"/>
</dbReference>
<name>A0A5C4TH24_9BACL</name>
<comment type="caution">
    <text evidence="8">The sequence shown here is derived from an EMBL/GenBank/DDBJ whole genome shotgun (WGS) entry which is preliminary data.</text>
</comment>
<accession>A0A5C4TH24</accession>
<dbReference type="PIRSF" id="PIRSF000097">
    <property type="entry name" value="AKR"/>
    <property type="match status" value="1"/>
</dbReference>
<dbReference type="SUPFAM" id="SSF51430">
    <property type="entry name" value="NAD(P)-linked oxidoreductase"/>
    <property type="match status" value="1"/>
</dbReference>
<dbReference type="GO" id="GO:0016616">
    <property type="term" value="F:oxidoreductase activity, acting on the CH-OH group of donors, NAD or NADP as acceptor"/>
    <property type="evidence" value="ECO:0007669"/>
    <property type="project" value="UniProtKB-ARBA"/>
</dbReference>
<protein>
    <submittedName>
        <fullName evidence="8">Aldo/keto reductase</fullName>
    </submittedName>
</protein>
<evidence type="ECO:0000256" key="5">
    <source>
        <dbReference type="PIRSR" id="PIRSR000097-2"/>
    </source>
</evidence>
<evidence type="ECO:0000256" key="3">
    <source>
        <dbReference type="ARBA" id="ARBA00023002"/>
    </source>
</evidence>
<evidence type="ECO:0000256" key="6">
    <source>
        <dbReference type="PIRSR" id="PIRSR000097-3"/>
    </source>
</evidence>
<dbReference type="CDD" id="cd19071">
    <property type="entry name" value="AKR_AKR1-5-like"/>
    <property type="match status" value="1"/>
</dbReference>
<dbReference type="Proteomes" id="UP000307943">
    <property type="component" value="Unassembled WGS sequence"/>
</dbReference>
<dbReference type="AlphaFoldDB" id="A0A5C4TH24"/>
<keyword evidence="2" id="KW-0521">NADP</keyword>
<evidence type="ECO:0000256" key="2">
    <source>
        <dbReference type="ARBA" id="ARBA00022857"/>
    </source>
</evidence>